<dbReference type="EMBL" id="KQ246571">
    <property type="protein sequence ID" value="KNC72741.1"/>
    <property type="molecule type" value="Genomic_DNA"/>
</dbReference>
<reference evidence="2 3" key="1">
    <citation type="submission" date="2011-02" db="EMBL/GenBank/DDBJ databases">
        <title>The Genome Sequence of Sphaeroforma arctica JP610.</title>
        <authorList>
            <consortium name="The Broad Institute Genome Sequencing Platform"/>
            <person name="Russ C."/>
            <person name="Cuomo C."/>
            <person name="Young S.K."/>
            <person name="Zeng Q."/>
            <person name="Gargeya S."/>
            <person name="Alvarado L."/>
            <person name="Berlin A."/>
            <person name="Chapman S.B."/>
            <person name="Chen Z."/>
            <person name="Freedman E."/>
            <person name="Gellesch M."/>
            <person name="Goldberg J."/>
            <person name="Griggs A."/>
            <person name="Gujja S."/>
            <person name="Heilman E."/>
            <person name="Heiman D."/>
            <person name="Howarth C."/>
            <person name="Mehta T."/>
            <person name="Neiman D."/>
            <person name="Pearson M."/>
            <person name="Roberts A."/>
            <person name="Saif S."/>
            <person name="Shea T."/>
            <person name="Shenoy N."/>
            <person name="Sisk P."/>
            <person name="Stolte C."/>
            <person name="Sykes S."/>
            <person name="White J."/>
            <person name="Yandava C."/>
            <person name="Burger G."/>
            <person name="Gray M.W."/>
            <person name="Holland P.W.H."/>
            <person name="King N."/>
            <person name="Lang F.B.F."/>
            <person name="Roger A.J."/>
            <person name="Ruiz-Trillo I."/>
            <person name="Haas B."/>
            <person name="Nusbaum C."/>
            <person name="Birren B."/>
        </authorList>
    </citation>
    <scope>NUCLEOTIDE SEQUENCE [LARGE SCALE GENOMIC DNA]</scope>
    <source>
        <strain evidence="2 3">JP610</strain>
    </source>
</reference>
<organism evidence="2 3">
    <name type="scientific">Sphaeroforma arctica JP610</name>
    <dbReference type="NCBI Taxonomy" id="667725"/>
    <lineage>
        <taxon>Eukaryota</taxon>
        <taxon>Ichthyosporea</taxon>
        <taxon>Ichthyophonida</taxon>
        <taxon>Sphaeroforma</taxon>
    </lineage>
</organism>
<feature type="non-terminal residue" evidence="2">
    <location>
        <position position="118"/>
    </location>
</feature>
<dbReference type="PANTHER" id="PTHR35868">
    <property type="entry name" value="DUF2804 DOMAIN-CONTAINING PROTEIN-RELATED"/>
    <property type="match status" value="1"/>
</dbReference>
<proteinExistence type="predicted"/>
<keyword evidence="1" id="KW-0812">Transmembrane</keyword>
<dbReference type="InterPro" id="IPR021243">
    <property type="entry name" value="DUF2804"/>
</dbReference>
<dbReference type="PANTHER" id="PTHR35868:SF4">
    <property type="entry name" value="DUF2804 DOMAIN-CONTAINING PROTEIN"/>
    <property type="match status" value="1"/>
</dbReference>
<feature type="non-terminal residue" evidence="2">
    <location>
        <position position="1"/>
    </location>
</feature>
<gene>
    <name evidence="2" type="ORF">SARC_14698</name>
</gene>
<dbReference type="GeneID" id="25915202"/>
<dbReference type="Proteomes" id="UP000054560">
    <property type="component" value="Unassembled WGS sequence"/>
</dbReference>
<name>A0A0L0F865_9EUKA</name>
<sequence length="118" mass="13340">PFESVEYPVTDVAYPYFTLKRWAYYSVATDRHLFAFAVVQVNYAAVAFAYVVDLETKVKYDYSSMVPLGLGVDMAPSSVQGCTRYKGWSNEISACFDKDTKTWQISVDVQATNEDHGH</sequence>
<dbReference type="AlphaFoldDB" id="A0A0L0F865"/>
<evidence type="ECO:0000313" key="3">
    <source>
        <dbReference type="Proteomes" id="UP000054560"/>
    </source>
</evidence>
<keyword evidence="1" id="KW-0472">Membrane</keyword>
<dbReference type="RefSeq" id="XP_014146643.1">
    <property type="nucleotide sequence ID" value="XM_014291168.1"/>
</dbReference>
<protein>
    <submittedName>
        <fullName evidence="2">Uncharacterized protein</fullName>
    </submittedName>
</protein>
<accession>A0A0L0F865</accession>
<evidence type="ECO:0000256" key="1">
    <source>
        <dbReference type="SAM" id="Phobius"/>
    </source>
</evidence>
<evidence type="ECO:0000313" key="2">
    <source>
        <dbReference type="EMBL" id="KNC72741.1"/>
    </source>
</evidence>
<dbReference type="Pfam" id="PF10974">
    <property type="entry name" value="DUF2804"/>
    <property type="match status" value="1"/>
</dbReference>
<feature type="transmembrane region" description="Helical" evidence="1">
    <location>
        <begin position="33"/>
        <end position="52"/>
    </location>
</feature>
<keyword evidence="3" id="KW-1185">Reference proteome</keyword>
<keyword evidence="1" id="KW-1133">Transmembrane helix</keyword>